<feature type="transmembrane region" description="Helical" evidence="1">
    <location>
        <begin position="58"/>
        <end position="80"/>
    </location>
</feature>
<keyword evidence="3" id="KW-1185">Reference proteome</keyword>
<evidence type="ECO:0000313" key="2">
    <source>
        <dbReference type="EMBL" id="MFB9376995.1"/>
    </source>
</evidence>
<name>A0ABV5LSD3_9ACTN</name>
<reference evidence="2 3" key="1">
    <citation type="submission" date="2024-09" db="EMBL/GenBank/DDBJ databases">
        <authorList>
            <person name="Sun Q."/>
            <person name="Mori K."/>
        </authorList>
    </citation>
    <scope>NUCLEOTIDE SEQUENCE [LARGE SCALE GENOMIC DNA]</scope>
    <source>
        <strain evidence="2 3">TISTR 1856</strain>
    </source>
</reference>
<keyword evidence="1" id="KW-0812">Transmembrane</keyword>
<sequence length="99" mass="9681">MSALLPLATEALGRILIAALVLGAGIPVLFSAGIRSLAWGAGGDAETGGAPGHPLGRPLAVVCFAVVVAAVALGVTFIVASGFGKALSFDSVIPTLVDK</sequence>
<dbReference type="Proteomes" id="UP001589748">
    <property type="component" value="Unassembled WGS sequence"/>
</dbReference>
<keyword evidence="1" id="KW-1133">Transmembrane helix</keyword>
<feature type="transmembrane region" description="Helical" evidence="1">
    <location>
        <begin position="12"/>
        <end position="38"/>
    </location>
</feature>
<dbReference type="RefSeq" id="WP_380135349.1">
    <property type="nucleotide sequence ID" value="NZ_JBHLUI010000003.1"/>
</dbReference>
<comment type="caution">
    <text evidence="2">The sequence shown here is derived from an EMBL/GenBank/DDBJ whole genome shotgun (WGS) entry which is preliminary data.</text>
</comment>
<proteinExistence type="predicted"/>
<keyword evidence="1" id="KW-0472">Membrane</keyword>
<dbReference type="EMBL" id="JBHMDM010000004">
    <property type="protein sequence ID" value="MFB9376995.1"/>
    <property type="molecule type" value="Genomic_DNA"/>
</dbReference>
<evidence type="ECO:0000256" key="1">
    <source>
        <dbReference type="SAM" id="Phobius"/>
    </source>
</evidence>
<evidence type="ECO:0000313" key="3">
    <source>
        <dbReference type="Proteomes" id="UP001589748"/>
    </source>
</evidence>
<organism evidence="2 3">
    <name type="scientific">Kineococcus gynurae</name>
    <dbReference type="NCBI Taxonomy" id="452979"/>
    <lineage>
        <taxon>Bacteria</taxon>
        <taxon>Bacillati</taxon>
        <taxon>Actinomycetota</taxon>
        <taxon>Actinomycetes</taxon>
        <taxon>Kineosporiales</taxon>
        <taxon>Kineosporiaceae</taxon>
        <taxon>Kineococcus</taxon>
    </lineage>
</organism>
<protein>
    <submittedName>
        <fullName evidence="2">Uncharacterized protein</fullName>
    </submittedName>
</protein>
<gene>
    <name evidence="2" type="ORF">ACFFVI_08440</name>
</gene>
<accession>A0ABV5LSD3</accession>